<gene>
    <name evidence="1" type="ORF">G2W53_019518</name>
</gene>
<dbReference type="Proteomes" id="UP000634136">
    <property type="component" value="Unassembled WGS sequence"/>
</dbReference>
<keyword evidence="2" id="KW-1185">Reference proteome</keyword>
<dbReference type="AlphaFoldDB" id="A0A834TV58"/>
<comment type="caution">
    <text evidence="1">The sequence shown here is derived from an EMBL/GenBank/DDBJ whole genome shotgun (WGS) entry which is preliminary data.</text>
</comment>
<evidence type="ECO:0000313" key="1">
    <source>
        <dbReference type="EMBL" id="KAF7828354.1"/>
    </source>
</evidence>
<name>A0A834TV58_9FABA</name>
<evidence type="ECO:0000313" key="2">
    <source>
        <dbReference type="Proteomes" id="UP000634136"/>
    </source>
</evidence>
<proteinExistence type="predicted"/>
<reference evidence="1" key="1">
    <citation type="submission" date="2020-09" db="EMBL/GenBank/DDBJ databases">
        <title>Genome-Enabled Discovery of Anthraquinone Biosynthesis in Senna tora.</title>
        <authorList>
            <person name="Kang S.-H."/>
            <person name="Pandey R.P."/>
            <person name="Lee C.-M."/>
            <person name="Sim J.-S."/>
            <person name="Jeong J.-T."/>
            <person name="Choi B.-S."/>
            <person name="Jung M."/>
            <person name="Ginzburg D."/>
            <person name="Zhao K."/>
            <person name="Won S.Y."/>
            <person name="Oh T.-J."/>
            <person name="Yu Y."/>
            <person name="Kim N.-H."/>
            <person name="Lee O.R."/>
            <person name="Lee T.-H."/>
            <person name="Bashyal P."/>
            <person name="Kim T.-S."/>
            <person name="Lee W.-H."/>
            <person name="Kawkins C."/>
            <person name="Kim C.-K."/>
            <person name="Kim J.S."/>
            <person name="Ahn B.O."/>
            <person name="Rhee S.Y."/>
            <person name="Sohng J.K."/>
        </authorList>
    </citation>
    <scope>NUCLEOTIDE SEQUENCE</scope>
    <source>
        <tissue evidence="1">Leaf</tissue>
    </source>
</reference>
<organism evidence="1 2">
    <name type="scientific">Senna tora</name>
    <dbReference type="NCBI Taxonomy" id="362788"/>
    <lineage>
        <taxon>Eukaryota</taxon>
        <taxon>Viridiplantae</taxon>
        <taxon>Streptophyta</taxon>
        <taxon>Embryophyta</taxon>
        <taxon>Tracheophyta</taxon>
        <taxon>Spermatophyta</taxon>
        <taxon>Magnoliopsida</taxon>
        <taxon>eudicotyledons</taxon>
        <taxon>Gunneridae</taxon>
        <taxon>Pentapetalae</taxon>
        <taxon>rosids</taxon>
        <taxon>fabids</taxon>
        <taxon>Fabales</taxon>
        <taxon>Fabaceae</taxon>
        <taxon>Caesalpinioideae</taxon>
        <taxon>Cassia clade</taxon>
        <taxon>Senna</taxon>
    </lineage>
</organism>
<accession>A0A834TV58</accession>
<protein>
    <submittedName>
        <fullName evidence="1">Uncharacterized protein</fullName>
    </submittedName>
</protein>
<dbReference type="EMBL" id="JAAIUW010000006">
    <property type="protein sequence ID" value="KAF7828354.1"/>
    <property type="molecule type" value="Genomic_DNA"/>
</dbReference>
<sequence length="67" mass="7870">MPYASAPLDSTRAKTWFACPFFLHKSHSTPQALNRPHTHTNTRTTRTQQFLYDDFCPLTFILNENFH</sequence>